<dbReference type="AlphaFoldDB" id="A0A087UZ84"/>
<comment type="subcellular location">
    <subcellularLocation>
        <location evidence="1">Membrane</location>
        <topology evidence="1">Multi-pass membrane protein</topology>
    </subcellularLocation>
</comment>
<dbReference type="EMBL" id="KK122418">
    <property type="protein sequence ID" value="KFM82673.1"/>
    <property type="molecule type" value="Genomic_DNA"/>
</dbReference>
<evidence type="ECO:0000256" key="9">
    <source>
        <dbReference type="ARBA" id="ARBA00059620"/>
    </source>
</evidence>
<evidence type="ECO:0000256" key="8">
    <source>
        <dbReference type="ARBA" id="ARBA00023136"/>
    </source>
</evidence>
<evidence type="ECO:0000313" key="14">
    <source>
        <dbReference type="Proteomes" id="UP000054359"/>
    </source>
</evidence>
<dbReference type="OMA" id="HRILIMH"/>
<organism evidence="13 14">
    <name type="scientific">Stegodyphus mimosarum</name>
    <name type="common">African social velvet spider</name>
    <dbReference type="NCBI Taxonomy" id="407821"/>
    <lineage>
        <taxon>Eukaryota</taxon>
        <taxon>Metazoa</taxon>
        <taxon>Ecdysozoa</taxon>
        <taxon>Arthropoda</taxon>
        <taxon>Chelicerata</taxon>
        <taxon>Arachnida</taxon>
        <taxon>Araneae</taxon>
        <taxon>Araneomorphae</taxon>
        <taxon>Entelegynae</taxon>
        <taxon>Eresoidea</taxon>
        <taxon>Eresidae</taxon>
        <taxon>Stegodyphus</taxon>
    </lineage>
</organism>
<dbReference type="Proteomes" id="UP000054359">
    <property type="component" value="Unassembled WGS sequence"/>
</dbReference>
<evidence type="ECO:0000256" key="12">
    <source>
        <dbReference type="RuleBase" id="RU000363"/>
    </source>
</evidence>
<evidence type="ECO:0000256" key="4">
    <source>
        <dbReference type="ARBA" id="ARBA00022857"/>
    </source>
</evidence>
<evidence type="ECO:0000313" key="13">
    <source>
        <dbReference type="EMBL" id="KFM82673.1"/>
    </source>
</evidence>
<dbReference type="Pfam" id="PF00106">
    <property type="entry name" value="adh_short"/>
    <property type="match status" value="1"/>
</dbReference>
<evidence type="ECO:0000256" key="3">
    <source>
        <dbReference type="ARBA" id="ARBA00022692"/>
    </source>
</evidence>
<dbReference type="Gene3D" id="3.40.50.720">
    <property type="entry name" value="NAD(P)-binding Rossmann-like Domain"/>
    <property type="match status" value="1"/>
</dbReference>
<gene>
    <name evidence="13" type="ORF">X975_12476</name>
</gene>
<proteinExistence type="inferred from homology"/>
<reference evidence="13 14" key="1">
    <citation type="submission" date="2013-11" db="EMBL/GenBank/DDBJ databases">
        <title>Genome sequencing of Stegodyphus mimosarum.</title>
        <authorList>
            <person name="Bechsgaard J."/>
        </authorList>
    </citation>
    <scope>NUCLEOTIDE SEQUENCE [LARGE SCALE GENOMIC DNA]</scope>
</reference>
<comment type="similarity">
    <text evidence="2 12">Belongs to the short-chain dehydrogenases/reductases (SDR) family.</text>
</comment>
<keyword evidence="14" id="KW-1185">Reference proteome</keyword>
<dbReference type="GO" id="GO:0016020">
    <property type="term" value="C:membrane"/>
    <property type="evidence" value="ECO:0007669"/>
    <property type="project" value="UniProtKB-SubCell"/>
</dbReference>
<dbReference type="PRINTS" id="PR00081">
    <property type="entry name" value="GDHRDH"/>
</dbReference>
<sequence>MQPTVHNTKKSTCETLKDFIVLVGNIVLAFLQSTYRCIIPKSKKSLKDEIVLITGAGRGLGKELALKFAEQEAFVVLWDINEKSVLGVESEIRERGGSARAYTCDVSNENHVKHVGKLVQDEVGDVTILVNNAGIFHNVFFTDLDCDKIRRTIEVNLLAHFWMNKFFLPKMLEMEKGHIVAISSIAGLLGWLYMSDYSASKFAMRGMMEAIEEEIRILGKGNKIFFTTVCPLTLDNGLNQNPTTRCPLLLPIVKVKDAA</sequence>
<comment type="function">
    <text evidence="9">Catalyzes the reduction of all-trans-retinal to all-trans-retinol in the presence of NADPH.</text>
</comment>
<dbReference type="STRING" id="407821.A0A087UZ84"/>
<evidence type="ECO:0000256" key="11">
    <source>
        <dbReference type="ARBA" id="ARBA00082544"/>
    </source>
</evidence>
<keyword evidence="3" id="KW-0812">Transmembrane</keyword>
<dbReference type="SUPFAM" id="SSF51735">
    <property type="entry name" value="NAD(P)-binding Rossmann-fold domains"/>
    <property type="match status" value="1"/>
</dbReference>
<evidence type="ECO:0000256" key="5">
    <source>
        <dbReference type="ARBA" id="ARBA00022989"/>
    </source>
</evidence>
<dbReference type="InterPro" id="IPR036291">
    <property type="entry name" value="NAD(P)-bd_dom_sf"/>
</dbReference>
<name>A0A087UZ84_STEMI</name>
<dbReference type="OrthoDB" id="6416212at2759"/>
<keyword evidence="5" id="KW-1133">Transmembrane helix</keyword>
<keyword evidence="4" id="KW-0521">NADP</keyword>
<protein>
    <recommendedName>
        <fullName evidence="10">Short-chain dehydrogenase/reductase 3</fullName>
    </recommendedName>
    <alternativeName>
        <fullName evidence="11">Retinal short-chain dehydrogenase/reductase 1</fullName>
    </alternativeName>
</protein>
<evidence type="ECO:0000256" key="10">
    <source>
        <dbReference type="ARBA" id="ARBA00068717"/>
    </source>
</evidence>
<dbReference type="PANTHER" id="PTHR24322:SF736">
    <property type="entry name" value="RETINOL DEHYDROGENASE 10"/>
    <property type="match status" value="1"/>
</dbReference>
<dbReference type="PANTHER" id="PTHR24322">
    <property type="entry name" value="PKSB"/>
    <property type="match status" value="1"/>
</dbReference>
<evidence type="ECO:0000256" key="6">
    <source>
        <dbReference type="ARBA" id="ARBA00023002"/>
    </source>
</evidence>
<feature type="non-terminal residue" evidence="13">
    <location>
        <position position="259"/>
    </location>
</feature>
<accession>A0A087UZ84</accession>
<evidence type="ECO:0000256" key="1">
    <source>
        <dbReference type="ARBA" id="ARBA00004141"/>
    </source>
</evidence>
<evidence type="ECO:0000256" key="7">
    <source>
        <dbReference type="ARBA" id="ARBA00023098"/>
    </source>
</evidence>
<dbReference type="GO" id="GO:0052650">
    <property type="term" value="F:all-trans-retinol dehydrogenase (NADP+) activity"/>
    <property type="evidence" value="ECO:0007669"/>
    <property type="project" value="UniProtKB-ARBA"/>
</dbReference>
<evidence type="ECO:0000256" key="2">
    <source>
        <dbReference type="ARBA" id="ARBA00006484"/>
    </source>
</evidence>
<dbReference type="PRINTS" id="PR00080">
    <property type="entry name" value="SDRFAMILY"/>
</dbReference>
<dbReference type="GO" id="GO:0005811">
    <property type="term" value="C:lipid droplet"/>
    <property type="evidence" value="ECO:0007669"/>
    <property type="project" value="TreeGrafter"/>
</dbReference>
<keyword evidence="7" id="KW-0443">Lipid metabolism</keyword>
<keyword evidence="8" id="KW-0472">Membrane</keyword>
<dbReference type="InterPro" id="IPR002347">
    <property type="entry name" value="SDR_fam"/>
</dbReference>
<dbReference type="CDD" id="cd05339">
    <property type="entry name" value="17beta-HSDXI-like_SDR_c"/>
    <property type="match status" value="1"/>
</dbReference>
<keyword evidence="6" id="KW-0560">Oxidoreductase</keyword>
<dbReference type="FunFam" id="3.40.50.720:FF:000131">
    <property type="entry name" value="Short-chain dehydrogenase/reductase 3"/>
    <property type="match status" value="1"/>
</dbReference>